<sequence>MPAKVRTSPSPRVASTIRLDLTTTDEQTAAHQAAELAQAWPGTRVEIIVGDQPLASWFRVLQLLADSAARARLALDVVGTPGATTSWTCELRTLITARVA</sequence>
<protein>
    <recommendedName>
        <fullName evidence="3">STAS domain-containing protein</fullName>
    </recommendedName>
</protein>
<accession>A0ABT8TSQ5</accession>
<dbReference type="RefSeq" id="WP_302709175.1">
    <property type="nucleotide sequence ID" value="NZ_JAULSC010000016.1"/>
</dbReference>
<reference evidence="1" key="1">
    <citation type="submission" date="2023-06" db="EMBL/GenBank/DDBJ databases">
        <title>Genome sequence of Nocardioides sp. SOB44.</title>
        <authorList>
            <person name="Zhang G."/>
        </authorList>
    </citation>
    <scope>NUCLEOTIDE SEQUENCE</scope>
    <source>
        <strain evidence="1">SOB44</strain>
    </source>
</reference>
<dbReference type="Proteomes" id="UP001168363">
    <property type="component" value="Unassembled WGS sequence"/>
</dbReference>
<evidence type="ECO:0008006" key="3">
    <source>
        <dbReference type="Google" id="ProtNLM"/>
    </source>
</evidence>
<evidence type="ECO:0000313" key="1">
    <source>
        <dbReference type="EMBL" id="MDO3396995.1"/>
    </source>
</evidence>
<proteinExistence type="predicted"/>
<evidence type="ECO:0000313" key="2">
    <source>
        <dbReference type="Proteomes" id="UP001168363"/>
    </source>
</evidence>
<dbReference type="EMBL" id="JAULSC010000016">
    <property type="protein sequence ID" value="MDO3396995.1"/>
    <property type="molecule type" value="Genomic_DNA"/>
</dbReference>
<comment type="caution">
    <text evidence="1">The sequence shown here is derived from an EMBL/GenBank/DDBJ whole genome shotgun (WGS) entry which is preliminary data.</text>
</comment>
<organism evidence="1 2">
    <name type="scientific">Nocardioides cremeus</name>
    <dbReference type="NCBI Taxonomy" id="3058044"/>
    <lineage>
        <taxon>Bacteria</taxon>
        <taxon>Bacillati</taxon>
        <taxon>Actinomycetota</taxon>
        <taxon>Actinomycetes</taxon>
        <taxon>Propionibacteriales</taxon>
        <taxon>Nocardioidaceae</taxon>
        <taxon>Nocardioides</taxon>
    </lineage>
</organism>
<gene>
    <name evidence="1" type="ORF">QWJ41_14810</name>
</gene>
<name>A0ABT8TSQ5_9ACTN</name>
<keyword evidence="2" id="KW-1185">Reference proteome</keyword>